<dbReference type="GO" id="GO:0005886">
    <property type="term" value="C:plasma membrane"/>
    <property type="evidence" value="ECO:0007669"/>
    <property type="project" value="TreeGrafter"/>
</dbReference>
<evidence type="ECO:0000256" key="6">
    <source>
        <dbReference type="RuleBase" id="RU004379"/>
    </source>
</evidence>
<evidence type="ECO:0000256" key="3">
    <source>
        <dbReference type="ARBA" id="ARBA00022692"/>
    </source>
</evidence>
<evidence type="ECO:0000256" key="1">
    <source>
        <dbReference type="ARBA" id="ARBA00004141"/>
    </source>
</evidence>
<organism evidence="7 8">
    <name type="scientific">Desulfuromusa kysingii</name>
    <dbReference type="NCBI Taxonomy" id="37625"/>
    <lineage>
        <taxon>Bacteria</taxon>
        <taxon>Pseudomonadati</taxon>
        <taxon>Thermodesulfobacteriota</taxon>
        <taxon>Desulfuromonadia</taxon>
        <taxon>Desulfuromonadales</taxon>
        <taxon>Geopsychrobacteraceae</taxon>
        <taxon>Desulfuromusa</taxon>
    </lineage>
</organism>
<comment type="subcellular location">
    <subcellularLocation>
        <location evidence="1">Membrane</location>
        <topology evidence="1">Multi-pass membrane protein</topology>
    </subcellularLocation>
</comment>
<dbReference type="EMBL" id="FNQN01000002">
    <property type="protein sequence ID" value="SDZ96034.1"/>
    <property type="molecule type" value="Genomic_DNA"/>
</dbReference>
<name>A0A1H3XBI2_9BACT</name>
<dbReference type="RefSeq" id="WP_092345110.1">
    <property type="nucleotide sequence ID" value="NZ_FNQN01000002.1"/>
</dbReference>
<feature type="transmembrane region" description="Helical" evidence="6">
    <location>
        <begin position="57"/>
        <end position="77"/>
    </location>
</feature>
<keyword evidence="5 6" id="KW-0472">Membrane</keyword>
<keyword evidence="4 6" id="KW-1133">Transmembrane helix</keyword>
<sequence>MYSPNGTYTDSAPITITNTFFRKVYLWMTAGLAVTALASFMMLSSAAAQQMIFGNRVVFYGLIFAELGLVIAMSAAINRISAATATLMFLGYSALNGITFAAIFLIYTNSSIASAFLVTAGTFGAMSLYGYATKRDLTGLGSFMFMGLVGIIIASVVNIFLQSEMIYWVTSYIGVLVFVGLTAYDTQKIKLIGQAGFANEQERHKAAILGALRLYLDFINLFLMLLRIMGNRR</sequence>
<evidence type="ECO:0000256" key="5">
    <source>
        <dbReference type="ARBA" id="ARBA00023136"/>
    </source>
</evidence>
<evidence type="ECO:0000256" key="2">
    <source>
        <dbReference type="ARBA" id="ARBA00010350"/>
    </source>
</evidence>
<dbReference type="CDD" id="cd10432">
    <property type="entry name" value="BI-1-like_bacterial"/>
    <property type="match status" value="1"/>
</dbReference>
<proteinExistence type="inferred from homology"/>
<accession>A0A1H3XBI2</accession>
<protein>
    <recommendedName>
        <fullName evidence="9">Modulator of FtsH protease</fullName>
    </recommendedName>
</protein>
<dbReference type="Pfam" id="PF01027">
    <property type="entry name" value="Bax1-I"/>
    <property type="match status" value="1"/>
</dbReference>
<evidence type="ECO:0000256" key="4">
    <source>
        <dbReference type="ARBA" id="ARBA00022989"/>
    </source>
</evidence>
<feature type="transmembrane region" description="Helical" evidence="6">
    <location>
        <begin position="166"/>
        <end position="185"/>
    </location>
</feature>
<feature type="transmembrane region" description="Helical" evidence="6">
    <location>
        <begin position="139"/>
        <end position="160"/>
    </location>
</feature>
<feature type="transmembrane region" description="Helical" evidence="6">
    <location>
        <begin position="89"/>
        <end position="107"/>
    </location>
</feature>
<keyword evidence="8" id="KW-1185">Reference proteome</keyword>
<keyword evidence="3 6" id="KW-0812">Transmembrane</keyword>
<dbReference type="PANTHER" id="PTHR23291:SF50">
    <property type="entry name" value="PROTEIN LIFEGUARD 4"/>
    <property type="match status" value="1"/>
</dbReference>
<evidence type="ECO:0000313" key="8">
    <source>
        <dbReference type="Proteomes" id="UP000199409"/>
    </source>
</evidence>
<dbReference type="STRING" id="37625.SAMN05660420_00881"/>
<feature type="transmembrane region" description="Helical" evidence="6">
    <location>
        <begin position="24"/>
        <end position="45"/>
    </location>
</feature>
<dbReference type="AlphaFoldDB" id="A0A1H3XBI2"/>
<gene>
    <name evidence="7" type="ORF">SAMN05660420_00881</name>
</gene>
<dbReference type="Proteomes" id="UP000199409">
    <property type="component" value="Unassembled WGS sequence"/>
</dbReference>
<dbReference type="PANTHER" id="PTHR23291">
    <property type="entry name" value="BAX INHIBITOR-RELATED"/>
    <property type="match status" value="1"/>
</dbReference>
<dbReference type="OrthoDB" id="9793828at2"/>
<evidence type="ECO:0000313" key="7">
    <source>
        <dbReference type="EMBL" id="SDZ96034.1"/>
    </source>
</evidence>
<feature type="transmembrane region" description="Helical" evidence="6">
    <location>
        <begin position="113"/>
        <end position="132"/>
    </location>
</feature>
<evidence type="ECO:0008006" key="9">
    <source>
        <dbReference type="Google" id="ProtNLM"/>
    </source>
</evidence>
<dbReference type="InterPro" id="IPR006214">
    <property type="entry name" value="Bax_inhibitor_1-related"/>
</dbReference>
<comment type="similarity">
    <text evidence="2 6">Belongs to the BI1 family.</text>
</comment>
<reference evidence="7 8" key="1">
    <citation type="submission" date="2016-10" db="EMBL/GenBank/DDBJ databases">
        <authorList>
            <person name="de Groot N.N."/>
        </authorList>
    </citation>
    <scope>NUCLEOTIDE SEQUENCE [LARGE SCALE GENOMIC DNA]</scope>
    <source>
        <strain evidence="7 8">DSM 7343</strain>
    </source>
</reference>